<dbReference type="RefSeq" id="XP_060361418.1">
    <property type="nucleotide sequence ID" value="XM_060508958.1"/>
</dbReference>
<dbReference type="Proteomes" id="UP001244207">
    <property type="component" value="Unassembled WGS sequence"/>
</dbReference>
<reference evidence="1" key="1">
    <citation type="submission" date="2021-12" db="EMBL/GenBank/DDBJ databases">
        <title>Comparative genomics, transcriptomics and evolutionary studies reveal genomic signatures of adaptation to plant cell wall in hemibiotrophic fungi.</title>
        <authorList>
            <consortium name="DOE Joint Genome Institute"/>
            <person name="Baroncelli R."/>
            <person name="Diaz J.F."/>
            <person name="Benocci T."/>
            <person name="Peng M."/>
            <person name="Battaglia E."/>
            <person name="Haridas S."/>
            <person name="Andreopoulos W."/>
            <person name="Labutti K."/>
            <person name="Pangilinan J."/>
            <person name="Floch G.L."/>
            <person name="Makela M.R."/>
            <person name="Henrissat B."/>
            <person name="Grigoriev I.V."/>
            <person name="Crouch J.A."/>
            <person name="De Vries R.P."/>
            <person name="Sukno S.A."/>
            <person name="Thon M.R."/>
        </authorList>
    </citation>
    <scope>NUCLEOTIDE SEQUENCE</scope>
    <source>
        <strain evidence="1">CBS 112980</strain>
    </source>
</reference>
<evidence type="ECO:0000313" key="1">
    <source>
        <dbReference type="EMBL" id="KAK1719334.1"/>
    </source>
</evidence>
<dbReference type="GeneID" id="85392857"/>
<comment type="caution">
    <text evidence="1">The sequence shown here is derived from an EMBL/GenBank/DDBJ whole genome shotgun (WGS) entry which is preliminary data.</text>
</comment>
<proteinExistence type="predicted"/>
<dbReference type="AlphaFoldDB" id="A0AAD8XE42"/>
<name>A0AAD8XE42_GLOAC</name>
<organism evidence="1 2">
    <name type="scientific">Glomerella acutata</name>
    <name type="common">Colletotrichum acutatum</name>
    <dbReference type="NCBI Taxonomy" id="27357"/>
    <lineage>
        <taxon>Eukaryota</taxon>
        <taxon>Fungi</taxon>
        <taxon>Dikarya</taxon>
        <taxon>Ascomycota</taxon>
        <taxon>Pezizomycotina</taxon>
        <taxon>Sordariomycetes</taxon>
        <taxon>Hypocreomycetidae</taxon>
        <taxon>Glomerellales</taxon>
        <taxon>Glomerellaceae</taxon>
        <taxon>Colletotrichum</taxon>
        <taxon>Colletotrichum acutatum species complex</taxon>
    </lineage>
</organism>
<dbReference type="EMBL" id="JAHMHS010000097">
    <property type="protein sequence ID" value="KAK1719334.1"/>
    <property type="molecule type" value="Genomic_DNA"/>
</dbReference>
<keyword evidence="2" id="KW-1185">Reference proteome</keyword>
<accession>A0AAD8XE42</accession>
<evidence type="ECO:0000313" key="2">
    <source>
        <dbReference type="Proteomes" id="UP001244207"/>
    </source>
</evidence>
<gene>
    <name evidence="1" type="ORF">BDZ83DRAFT_632257</name>
</gene>
<sequence length="93" mass="10150">MAIVTSGSMASWIMVCAGARAAGDIPVRSAPVRNLGPRWLARNGWPTDLLLPSNRIAAACHKPSSSLAFVRSRQRHLPHEVPKDCRNVPRLID</sequence>
<protein>
    <submittedName>
        <fullName evidence="1">Uncharacterized protein</fullName>
    </submittedName>
</protein>